<evidence type="ECO:0000256" key="1">
    <source>
        <dbReference type="SAM" id="SignalP"/>
    </source>
</evidence>
<dbReference type="RefSeq" id="XP_005111025.1">
    <property type="nucleotide sequence ID" value="XM_005110968.2"/>
</dbReference>
<sequence length="592" mass="67504">MMRALVFFAWLLATLQPFVTANDCVVISDADAVKNLPLLTTTEFTADIEMSSTETARVIQIMMYYSQTKNQIRLNMLDNGQLSDLFFYYEDQEVLGIDYSIGRGNCTAKKLSDAPETFMVGGVKDDAKIPSALGVLRMTGKSGFNDDNIKVKHVGQAVFRDMNVEQYESCQRWAINGQELVFKVTHYFSNATTWKLPSDQVIPIAMTLDGTGTVRGQSVQVKHTYSFFNFQFSVVPVQLETPPGVFCRREKVYPFPPTPNYIQFSAEVIDHANGAYTFLEEIFSTDDKFAVMRLQKSSDLGSDKGINKREILQDFTSGLSFIVDKKVGTCKVMNITQSNKATPLPFYTVQDDGKIKQLSPAKFFYAFGTEYHYLGERNVRGIMSDTFVTRTTLLNSQTPSNLATIEWYFAKHATTWNDNSKSYKDQKLQIPVKFRMWESDTTTYSTDMNIYDVDFTRLKLGVFDVRPCFPDSAKNHFQTVLEGATRDIVNRYRENFLSKAMFTIADQAQVLWWRVVGLRLDITQSQVLFEFDIMNQPPYAGDVEQSLYTPVSLEDATKNLIDSVRRGLSLMAYNPDTKLFDKHLRMSNFKVM</sequence>
<feature type="chain" id="PRO_5046217059" evidence="1">
    <location>
        <begin position="22"/>
        <end position="592"/>
    </location>
</feature>
<reference evidence="4" key="1">
    <citation type="submission" date="2025-08" db="UniProtKB">
        <authorList>
            <consortium name="RefSeq"/>
        </authorList>
    </citation>
    <scope>IDENTIFICATION</scope>
</reference>
<keyword evidence="3" id="KW-1185">Reference proteome</keyword>
<dbReference type="PANTHER" id="PTHR36902">
    <property type="entry name" value="ENRICHED IN SURFACE-LABELED PROTEOME PROTEIN 9"/>
    <property type="match status" value="1"/>
</dbReference>
<dbReference type="GeneID" id="101861776"/>
<name>A0ABM0K832_APLCA</name>
<dbReference type="InterPro" id="IPR058831">
    <property type="entry name" value="LolA-like_dom_2nd"/>
</dbReference>
<dbReference type="Pfam" id="PF25898">
    <property type="entry name" value="LolA_2nd_metazoa"/>
    <property type="match status" value="1"/>
</dbReference>
<keyword evidence="1" id="KW-0732">Signal</keyword>
<dbReference type="Proteomes" id="UP000694888">
    <property type="component" value="Unplaced"/>
</dbReference>
<accession>A0ABM0K832</accession>
<evidence type="ECO:0000313" key="3">
    <source>
        <dbReference type="Proteomes" id="UP000694888"/>
    </source>
</evidence>
<dbReference type="PANTHER" id="PTHR36902:SF1">
    <property type="entry name" value="ENRICHED IN SURFACE-LABELED PROTEOME PROTEIN 9"/>
    <property type="match status" value="1"/>
</dbReference>
<proteinExistence type="predicted"/>
<feature type="signal peptide" evidence="1">
    <location>
        <begin position="1"/>
        <end position="21"/>
    </location>
</feature>
<evidence type="ECO:0000259" key="2">
    <source>
        <dbReference type="Pfam" id="PF25898"/>
    </source>
</evidence>
<feature type="domain" description="LolA-like" evidence="2">
    <location>
        <begin position="242"/>
        <end position="469"/>
    </location>
</feature>
<protein>
    <submittedName>
        <fullName evidence="4">Uncharacterized protein LOC101861776</fullName>
    </submittedName>
</protein>
<gene>
    <name evidence="4" type="primary">LOC101861776</name>
</gene>
<organism evidence="3 4">
    <name type="scientific">Aplysia californica</name>
    <name type="common">California sea hare</name>
    <dbReference type="NCBI Taxonomy" id="6500"/>
    <lineage>
        <taxon>Eukaryota</taxon>
        <taxon>Metazoa</taxon>
        <taxon>Spiralia</taxon>
        <taxon>Lophotrochozoa</taxon>
        <taxon>Mollusca</taxon>
        <taxon>Gastropoda</taxon>
        <taxon>Heterobranchia</taxon>
        <taxon>Euthyneura</taxon>
        <taxon>Tectipleura</taxon>
        <taxon>Aplysiida</taxon>
        <taxon>Aplysioidea</taxon>
        <taxon>Aplysiidae</taxon>
        <taxon>Aplysia</taxon>
    </lineage>
</organism>
<evidence type="ECO:0000313" key="4">
    <source>
        <dbReference type="RefSeq" id="XP_005111025.1"/>
    </source>
</evidence>